<keyword evidence="4" id="KW-1185">Reference proteome</keyword>
<evidence type="ECO:0000256" key="1">
    <source>
        <dbReference type="SAM" id="MobiDB-lite"/>
    </source>
</evidence>
<dbReference type="Pfam" id="PF08508">
    <property type="entry name" value="DUF1746"/>
    <property type="match status" value="1"/>
</dbReference>
<protein>
    <recommendedName>
        <fullName evidence="2">DUF1746 domain-containing protein</fullName>
    </recommendedName>
</protein>
<evidence type="ECO:0000313" key="4">
    <source>
        <dbReference type="Proteomes" id="UP001271007"/>
    </source>
</evidence>
<proteinExistence type="predicted"/>
<dbReference type="PANTHER" id="PTHR39405:SF1">
    <property type="entry name" value="DSC E3 UBIQUITIN LIGASE COMPLEX SUBUNIT 4"/>
    <property type="match status" value="1"/>
</dbReference>
<comment type="caution">
    <text evidence="3">The sequence shown here is derived from an EMBL/GenBank/DDBJ whole genome shotgun (WGS) entry which is preliminary data.</text>
</comment>
<evidence type="ECO:0000313" key="3">
    <source>
        <dbReference type="EMBL" id="KAK3047378.1"/>
    </source>
</evidence>
<feature type="region of interest" description="Disordered" evidence="1">
    <location>
        <begin position="1"/>
        <end position="39"/>
    </location>
</feature>
<feature type="compositionally biased region" description="Polar residues" evidence="1">
    <location>
        <begin position="197"/>
        <end position="207"/>
    </location>
</feature>
<accession>A0AAJ0D6D7</accession>
<dbReference type="InterPro" id="IPR038967">
    <property type="entry name" value="Dsc4-like"/>
</dbReference>
<dbReference type="GO" id="GO:0005783">
    <property type="term" value="C:endoplasmic reticulum"/>
    <property type="evidence" value="ECO:0007669"/>
    <property type="project" value="TreeGrafter"/>
</dbReference>
<dbReference type="PANTHER" id="PTHR39405">
    <property type="entry name" value="DSC E3 UBIQUITIN LIGASE COMPLEX SUBUNIT 4"/>
    <property type="match status" value="1"/>
</dbReference>
<name>A0AAJ0D6D7_9PEZI</name>
<sequence>MNHEGEASSSAQAARRQDGDERGQFGAAPTAAELTERRKKNRQMFNKKRGQLLDHLVKDLDMLVYAELSAVYYMDCSFLRFAMRVLTQFMYLTPKHPTLPEHPSEWPMLLGLLASNAFCILLHFILKPASAGEATRGHLHGGLVMDFIGQAGPSSKIHLLLLDLMVLGLQLTQMAACMLKGRLKEATTIITASTEVVRPTQPSTTIGQDLDAEERGVNRADEQQDIEMQTLTAAGAATADSNDPSNAPQAEDESSERDTLLNPVAPHDDTHILEAFYSGQIVIADLDLRRRIVDQVQLIKNYRADPEAASSSVQMLRSELANRILRMRMGADALRQTI</sequence>
<evidence type="ECO:0000259" key="2">
    <source>
        <dbReference type="Pfam" id="PF08508"/>
    </source>
</evidence>
<dbReference type="AlphaFoldDB" id="A0AAJ0D6D7"/>
<dbReference type="Proteomes" id="UP001271007">
    <property type="component" value="Unassembled WGS sequence"/>
</dbReference>
<dbReference type="GO" id="GO:0044695">
    <property type="term" value="C:Dsc E3 ubiquitin ligase complex"/>
    <property type="evidence" value="ECO:0007669"/>
    <property type="project" value="InterPro"/>
</dbReference>
<reference evidence="3" key="1">
    <citation type="submission" date="2023-04" db="EMBL/GenBank/DDBJ databases">
        <title>Black Yeasts Isolated from many extreme environments.</title>
        <authorList>
            <person name="Coleine C."/>
            <person name="Stajich J.E."/>
            <person name="Selbmann L."/>
        </authorList>
    </citation>
    <scope>NUCLEOTIDE SEQUENCE</scope>
    <source>
        <strain evidence="3">CCFEE 5312</strain>
    </source>
</reference>
<gene>
    <name evidence="3" type="ORF">LTR09_011250</name>
</gene>
<feature type="domain" description="DUF1746" evidence="2">
    <location>
        <begin position="59"/>
        <end position="171"/>
    </location>
</feature>
<organism evidence="3 4">
    <name type="scientific">Extremus antarcticus</name>
    <dbReference type="NCBI Taxonomy" id="702011"/>
    <lineage>
        <taxon>Eukaryota</taxon>
        <taxon>Fungi</taxon>
        <taxon>Dikarya</taxon>
        <taxon>Ascomycota</taxon>
        <taxon>Pezizomycotina</taxon>
        <taxon>Dothideomycetes</taxon>
        <taxon>Dothideomycetidae</taxon>
        <taxon>Mycosphaerellales</taxon>
        <taxon>Extremaceae</taxon>
        <taxon>Extremus</taxon>
    </lineage>
</organism>
<dbReference type="InterPro" id="IPR013715">
    <property type="entry name" value="DUF1746"/>
</dbReference>
<dbReference type="GO" id="GO:0032933">
    <property type="term" value="P:SREBP signaling pathway"/>
    <property type="evidence" value="ECO:0007669"/>
    <property type="project" value="InterPro"/>
</dbReference>
<feature type="region of interest" description="Disordered" evidence="1">
    <location>
        <begin position="236"/>
        <end position="264"/>
    </location>
</feature>
<feature type="region of interest" description="Disordered" evidence="1">
    <location>
        <begin position="197"/>
        <end position="220"/>
    </location>
</feature>
<dbReference type="EMBL" id="JAWDJX010000063">
    <property type="protein sequence ID" value="KAK3047378.1"/>
    <property type="molecule type" value="Genomic_DNA"/>
</dbReference>
<feature type="compositionally biased region" description="Polar residues" evidence="1">
    <location>
        <begin position="239"/>
        <end position="248"/>
    </location>
</feature>